<protein>
    <submittedName>
        <fullName evidence="2">AlpA family phage regulatory protein</fullName>
    </submittedName>
</protein>
<evidence type="ECO:0000313" key="1">
    <source>
        <dbReference type="EMBL" id="EBV2394216.1"/>
    </source>
</evidence>
<evidence type="ECO:0000313" key="2">
    <source>
        <dbReference type="EMBL" id="HAE1513730.1"/>
    </source>
</evidence>
<reference evidence="2" key="1">
    <citation type="journal article" date="2018" name="Genome Biol.">
        <title>SKESA: strategic k-mer extension for scrupulous assemblies.</title>
        <authorList>
            <person name="Souvorov A."/>
            <person name="Agarwala R."/>
            <person name="Lipman D.J."/>
        </authorList>
    </citation>
    <scope>NUCLEOTIDE SEQUENCE</scope>
    <source>
        <strain evidence="2">Salmonella enterica</strain>
    </source>
</reference>
<proteinExistence type="predicted"/>
<dbReference type="EMBL" id="AAHEPM010000001">
    <property type="protein sequence ID" value="EBV2394216.1"/>
    <property type="molecule type" value="Genomic_DNA"/>
</dbReference>
<dbReference type="AlphaFoldDB" id="A0A3V3U5N0"/>
<dbReference type="EMBL" id="DAAQZM010000001">
    <property type="protein sequence ID" value="HAE1513730.1"/>
    <property type="molecule type" value="Genomic_DNA"/>
</dbReference>
<sequence length="60" mass="7240">MTSRYISLKEMCALMGLSRVTLWRMYEKRREFPKPHKSASGTFLGWPESVFNDWQQRQSR</sequence>
<organism evidence="2">
    <name type="scientific">Salmonella enterica subsp. enterica serovar Havana</name>
    <dbReference type="NCBI Taxonomy" id="179997"/>
    <lineage>
        <taxon>Bacteria</taxon>
        <taxon>Pseudomonadati</taxon>
        <taxon>Pseudomonadota</taxon>
        <taxon>Gammaproteobacteria</taxon>
        <taxon>Enterobacterales</taxon>
        <taxon>Enterobacteriaceae</taxon>
        <taxon>Salmonella</taxon>
    </lineage>
</organism>
<name>A0A3V3U5N0_SALET</name>
<reference evidence="2" key="3">
    <citation type="submission" date="2019-10" db="EMBL/GenBank/DDBJ databases">
        <authorList>
            <consortium name="NCBI Pathogen Detection Project"/>
        </authorList>
    </citation>
    <scope>NUCLEOTIDE SEQUENCE</scope>
    <source>
        <strain evidence="2">Salmonella enterica</strain>
    </source>
</reference>
<gene>
    <name evidence="1" type="ORF">DN323_00970</name>
    <name evidence="2" type="ORF">G2992_07835</name>
</gene>
<comment type="caution">
    <text evidence="2">The sequence shown here is derived from an EMBL/GenBank/DDBJ whole genome shotgun (WGS) entry which is preliminary data.</text>
</comment>
<accession>A0A3V3U5N0</accession>
<reference evidence="1" key="2">
    <citation type="submission" date="2018-06" db="EMBL/GenBank/DDBJ databases">
        <authorList>
            <person name="Ashton P.M."/>
            <person name="Dallman T."/>
            <person name="Nair S."/>
            <person name="De Pinna E."/>
            <person name="Peters T."/>
            <person name="Grant K."/>
        </authorList>
    </citation>
    <scope>NUCLEOTIDE SEQUENCE</scope>
    <source>
        <strain evidence="1">288881</strain>
    </source>
</reference>